<dbReference type="NCBIfam" id="NF007494">
    <property type="entry name" value="PRK10089.1-3"/>
    <property type="match status" value="1"/>
</dbReference>
<keyword evidence="1 3" id="KW-0820">tRNA-binding</keyword>
<dbReference type="Pfam" id="PF01588">
    <property type="entry name" value="tRNA_bind"/>
    <property type="match status" value="1"/>
</dbReference>
<evidence type="ECO:0000256" key="2">
    <source>
        <dbReference type="ARBA" id="ARBA00022884"/>
    </source>
</evidence>
<dbReference type="Proteomes" id="UP000324358">
    <property type="component" value="Unassembled WGS sequence"/>
</dbReference>
<gene>
    <name evidence="5" type="ORF">ES675_00910</name>
</gene>
<evidence type="ECO:0000259" key="4">
    <source>
        <dbReference type="PROSITE" id="PS50886"/>
    </source>
</evidence>
<feature type="domain" description="TRNA-binding" evidence="4">
    <location>
        <begin position="9"/>
        <end position="112"/>
    </location>
</feature>
<dbReference type="RefSeq" id="WP_066250585.1">
    <property type="nucleotide sequence ID" value="NZ_VSKL01000001.1"/>
</dbReference>
<dbReference type="EMBL" id="VSKL01000001">
    <property type="protein sequence ID" value="TYB74728.1"/>
    <property type="molecule type" value="Genomic_DNA"/>
</dbReference>
<keyword evidence="2 3" id="KW-0694">RNA-binding</keyword>
<dbReference type="InterPro" id="IPR051270">
    <property type="entry name" value="Tyrosine-tRNA_ligase_regulator"/>
</dbReference>
<accession>A0A5D0R1Z9</accession>
<dbReference type="OrthoDB" id="9794564at2"/>
<dbReference type="InterPro" id="IPR002547">
    <property type="entry name" value="tRNA-bd_dom"/>
</dbReference>
<protein>
    <submittedName>
        <fullName evidence="5">tRNA-binding protein</fullName>
    </submittedName>
</protein>
<dbReference type="SUPFAM" id="SSF50249">
    <property type="entry name" value="Nucleic acid-binding proteins"/>
    <property type="match status" value="1"/>
</dbReference>
<proteinExistence type="predicted"/>
<evidence type="ECO:0000313" key="5">
    <source>
        <dbReference type="EMBL" id="TYB74728.1"/>
    </source>
</evidence>
<evidence type="ECO:0000256" key="3">
    <source>
        <dbReference type="PROSITE-ProRule" id="PRU00209"/>
    </source>
</evidence>
<reference evidence="5 6" key="1">
    <citation type="submission" date="2019-08" db="EMBL/GenBank/DDBJ databases">
        <title>Genomes of Antarctic Bizionia species.</title>
        <authorList>
            <person name="Bowman J.P."/>
        </authorList>
    </citation>
    <scope>NUCLEOTIDE SEQUENCE [LARGE SCALE GENOMIC DNA]</scope>
    <source>
        <strain evidence="5 6">APA-1</strain>
    </source>
</reference>
<dbReference type="NCBIfam" id="NF007495">
    <property type="entry name" value="PRK10089.1-4"/>
    <property type="match status" value="1"/>
</dbReference>
<dbReference type="InterPro" id="IPR012340">
    <property type="entry name" value="NA-bd_OB-fold"/>
</dbReference>
<keyword evidence="6" id="KW-1185">Reference proteome</keyword>
<dbReference type="CDD" id="cd02798">
    <property type="entry name" value="tRNA_bind_CsaA"/>
    <property type="match status" value="1"/>
</dbReference>
<name>A0A5D0R1Z9_9FLAO</name>
<evidence type="ECO:0000256" key="1">
    <source>
        <dbReference type="ARBA" id="ARBA00022555"/>
    </source>
</evidence>
<evidence type="ECO:0000313" key="6">
    <source>
        <dbReference type="Proteomes" id="UP000324358"/>
    </source>
</evidence>
<dbReference type="AlphaFoldDB" id="A0A5D0R1Z9"/>
<dbReference type="PROSITE" id="PS50886">
    <property type="entry name" value="TRBD"/>
    <property type="match status" value="1"/>
</dbReference>
<dbReference type="InterPro" id="IPR008231">
    <property type="entry name" value="CsaA"/>
</dbReference>
<organism evidence="5 6">
    <name type="scientific">Bizionia algoritergicola</name>
    <dbReference type="NCBI Taxonomy" id="291187"/>
    <lineage>
        <taxon>Bacteria</taxon>
        <taxon>Pseudomonadati</taxon>
        <taxon>Bacteroidota</taxon>
        <taxon>Flavobacteriia</taxon>
        <taxon>Flavobacteriales</taxon>
        <taxon>Flavobacteriaceae</taxon>
        <taxon>Bizionia</taxon>
    </lineage>
</organism>
<comment type="caution">
    <text evidence="5">The sequence shown here is derived from an EMBL/GenBank/DDBJ whole genome shotgun (WGS) entry which is preliminary data.</text>
</comment>
<dbReference type="PANTHER" id="PTHR11586:SF37">
    <property type="entry name" value="TRNA-BINDING DOMAIN-CONTAINING PROTEIN"/>
    <property type="match status" value="1"/>
</dbReference>
<sequence>MKNTLTWDEFSKVDMRVGTIVSAEIFKEVKNPAYKLLVDFGPLGKLKTSAQITNLYDAKSLIGKQVIAVVNFPPKQIANMMSECLILGGLGENKDVVLLQLERMMPNGTKIA</sequence>
<dbReference type="NCBIfam" id="TIGR02222">
    <property type="entry name" value="chap_CsaA"/>
    <property type="match status" value="1"/>
</dbReference>
<dbReference type="GO" id="GO:0000049">
    <property type="term" value="F:tRNA binding"/>
    <property type="evidence" value="ECO:0007669"/>
    <property type="project" value="UniProtKB-UniRule"/>
</dbReference>
<dbReference type="Gene3D" id="2.40.50.140">
    <property type="entry name" value="Nucleic acid-binding proteins"/>
    <property type="match status" value="1"/>
</dbReference>
<dbReference type="FunFam" id="2.40.50.140:FF:000165">
    <property type="entry name" value="Chaperone CsaA"/>
    <property type="match status" value="1"/>
</dbReference>
<dbReference type="PANTHER" id="PTHR11586">
    <property type="entry name" value="TRNA-AMINOACYLATION COFACTOR ARC1 FAMILY MEMBER"/>
    <property type="match status" value="1"/>
</dbReference>